<protein>
    <submittedName>
        <fullName evidence="1">Uncharacterized protein</fullName>
    </submittedName>
</protein>
<dbReference type="RefSeq" id="WP_345552058.1">
    <property type="nucleotide sequence ID" value="NZ_BAAAZA010000018.1"/>
</dbReference>
<organism evidence="1 2">
    <name type="scientific">Streptomyces lannensis</name>
    <dbReference type="NCBI Taxonomy" id="766498"/>
    <lineage>
        <taxon>Bacteria</taxon>
        <taxon>Bacillati</taxon>
        <taxon>Actinomycetota</taxon>
        <taxon>Actinomycetes</taxon>
        <taxon>Kitasatosporales</taxon>
        <taxon>Streptomycetaceae</taxon>
        <taxon>Streptomyces</taxon>
    </lineage>
</organism>
<evidence type="ECO:0000313" key="2">
    <source>
        <dbReference type="Proteomes" id="UP001501563"/>
    </source>
</evidence>
<gene>
    <name evidence="1" type="ORF">GCM10022207_56850</name>
</gene>
<evidence type="ECO:0000313" key="1">
    <source>
        <dbReference type="EMBL" id="GAA3882584.1"/>
    </source>
</evidence>
<dbReference type="Proteomes" id="UP001501563">
    <property type="component" value="Unassembled WGS sequence"/>
</dbReference>
<dbReference type="EMBL" id="BAAAZA010000018">
    <property type="protein sequence ID" value="GAA3882584.1"/>
    <property type="molecule type" value="Genomic_DNA"/>
</dbReference>
<reference evidence="2" key="1">
    <citation type="journal article" date="2019" name="Int. J. Syst. Evol. Microbiol.">
        <title>The Global Catalogue of Microorganisms (GCM) 10K type strain sequencing project: providing services to taxonomists for standard genome sequencing and annotation.</title>
        <authorList>
            <consortium name="The Broad Institute Genomics Platform"/>
            <consortium name="The Broad Institute Genome Sequencing Center for Infectious Disease"/>
            <person name="Wu L."/>
            <person name="Ma J."/>
        </authorList>
    </citation>
    <scope>NUCLEOTIDE SEQUENCE [LARGE SCALE GENOMIC DNA]</scope>
    <source>
        <strain evidence="2">JCM 16578</strain>
    </source>
</reference>
<comment type="caution">
    <text evidence="1">The sequence shown here is derived from an EMBL/GenBank/DDBJ whole genome shotgun (WGS) entry which is preliminary data.</text>
</comment>
<sequence>MAVPNLTLTDSQRRLLAELVLSPLPSPIDDGDAVARRLSPDELRVDVSTLQWMGLITESRGSISATAKGAAVFHRAEQEKAESRLAEVVAFADALEAVSRADLDQSQIATALRMLAQGRYSLKEAIGYL</sequence>
<keyword evidence="2" id="KW-1185">Reference proteome</keyword>
<accession>A0ABP7KNB6</accession>
<proteinExistence type="predicted"/>
<name>A0ABP7KNB6_9ACTN</name>